<dbReference type="EMBL" id="CP064955">
    <property type="protein sequence ID" value="QPK83600.1"/>
    <property type="molecule type" value="Genomic_DNA"/>
</dbReference>
<dbReference type="RefSeq" id="WP_165003604.1">
    <property type="nucleotide sequence ID" value="NZ_CP064955.1"/>
</dbReference>
<name>A0A7T0KMW9_9CORY</name>
<feature type="transmembrane region" description="Helical" evidence="1">
    <location>
        <begin position="82"/>
        <end position="98"/>
    </location>
</feature>
<feature type="transmembrane region" description="Helical" evidence="1">
    <location>
        <begin position="34"/>
        <end position="52"/>
    </location>
</feature>
<sequence>MHPSLRTILPVIVGGFALGMSASIRSGLETEQAAVFYTFYGIAFVIALVLCFKASDFRTAVRDIACSVSLFGIAWIDLRYSWVLIISVSAIWLAVAFHESNRGAAGA</sequence>
<protein>
    <submittedName>
        <fullName evidence="2">Uncharacterized protein</fullName>
    </submittedName>
</protein>
<reference evidence="2 3" key="1">
    <citation type="submission" date="2020-11" db="EMBL/GenBank/DDBJ databases">
        <title>Corynebacterium sp. MC1420.</title>
        <authorList>
            <person name="Zhou J."/>
        </authorList>
    </citation>
    <scope>NUCLEOTIDE SEQUENCE [LARGE SCALE GENOMIC DNA]</scope>
    <source>
        <strain evidence="2 3">MC1420</strain>
    </source>
</reference>
<keyword evidence="1" id="KW-0472">Membrane</keyword>
<feature type="transmembrane region" description="Helical" evidence="1">
    <location>
        <begin position="7"/>
        <end position="28"/>
    </location>
</feature>
<evidence type="ECO:0000256" key="1">
    <source>
        <dbReference type="SAM" id="Phobius"/>
    </source>
</evidence>
<evidence type="ECO:0000313" key="2">
    <source>
        <dbReference type="EMBL" id="QPK83600.1"/>
    </source>
</evidence>
<proteinExistence type="predicted"/>
<dbReference type="Proteomes" id="UP000594586">
    <property type="component" value="Chromosome"/>
</dbReference>
<dbReference type="KEGG" id="cqn:G7Y29_01950"/>
<evidence type="ECO:0000313" key="3">
    <source>
        <dbReference type="Proteomes" id="UP000594586"/>
    </source>
</evidence>
<keyword evidence="1" id="KW-0812">Transmembrane</keyword>
<keyword evidence="3" id="KW-1185">Reference proteome</keyword>
<keyword evidence="1" id="KW-1133">Transmembrane helix</keyword>
<accession>A0A7T0KMW9</accession>
<gene>
    <name evidence="2" type="ORF">G7Y29_01950</name>
</gene>
<organism evidence="2 3">
    <name type="scientific">Corynebacterium qintianiae</name>
    <dbReference type="NCBI Taxonomy" id="2709392"/>
    <lineage>
        <taxon>Bacteria</taxon>
        <taxon>Bacillati</taxon>
        <taxon>Actinomycetota</taxon>
        <taxon>Actinomycetes</taxon>
        <taxon>Mycobacteriales</taxon>
        <taxon>Corynebacteriaceae</taxon>
        <taxon>Corynebacterium</taxon>
    </lineage>
</organism>
<dbReference type="AlphaFoldDB" id="A0A7T0KMW9"/>